<evidence type="ECO:0000313" key="1">
    <source>
        <dbReference type="EMBL" id="MPN53994.1"/>
    </source>
</evidence>
<comment type="caution">
    <text evidence="1">The sequence shown here is derived from an EMBL/GenBank/DDBJ whole genome shotgun (WGS) entry which is preliminary data.</text>
</comment>
<dbReference type="EMBL" id="VSSQ01121755">
    <property type="protein sequence ID" value="MPN53994.1"/>
    <property type="molecule type" value="Genomic_DNA"/>
</dbReference>
<sequence length="56" mass="6201">MVVTVARADPMTPQWNTKMKRGLSSEFTPAENSMVAMEIMGFPSALIVLFNPKESI</sequence>
<name>A0A645J0G3_9ZZZZ</name>
<proteinExistence type="predicted"/>
<reference evidence="1" key="1">
    <citation type="submission" date="2019-08" db="EMBL/GenBank/DDBJ databases">
        <authorList>
            <person name="Kucharzyk K."/>
            <person name="Murdoch R.W."/>
            <person name="Higgins S."/>
            <person name="Loffler F."/>
        </authorList>
    </citation>
    <scope>NUCLEOTIDE SEQUENCE</scope>
</reference>
<dbReference type="AlphaFoldDB" id="A0A645J0G3"/>
<organism evidence="1">
    <name type="scientific">bioreactor metagenome</name>
    <dbReference type="NCBI Taxonomy" id="1076179"/>
    <lineage>
        <taxon>unclassified sequences</taxon>
        <taxon>metagenomes</taxon>
        <taxon>ecological metagenomes</taxon>
    </lineage>
</organism>
<protein>
    <submittedName>
        <fullName evidence="1">Uncharacterized protein</fullName>
    </submittedName>
</protein>
<gene>
    <name evidence="1" type="ORF">SDC9_201663</name>
</gene>
<accession>A0A645J0G3</accession>